<comment type="catalytic activity">
    <reaction evidence="10 11">
        <text>D-alanyl-D-alanine + UDP-N-acetyl-alpha-D-muramoyl-L-alanyl-gamma-D-glutamyl-meso-2,6-diaminopimelate + ATP = UDP-N-acetyl-alpha-D-muramoyl-L-alanyl-gamma-D-glutamyl-meso-2,6-diaminopimeloyl-D-alanyl-D-alanine + ADP + phosphate + H(+)</text>
        <dbReference type="Rhea" id="RHEA:28374"/>
        <dbReference type="ChEBI" id="CHEBI:15378"/>
        <dbReference type="ChEBI" id="CHEBI:30616"/>
        <dbReference type="ChEBI" id="CHEBI:43474"/>
        <dbReference type="ChEBI" id="CHEBI:57822"/>
        <dbReference type="ChEBI" id="CHEBI:61386"/>
        <dbReference type="ChEBI" id="CHEBI:83905"/>
        <dbReference type="ChEBI" id="CHEBI:456216"/>
        <dbReference type="EC" id="6.3.2.10"/>
    </reaction>
</comment>
<evidence type="ECO:0000256" key="5">
    <source>
        <dbReference type="ARBA" id="ARBA00022840"/>
    </source>
</evidence>
<evidence type="ECO:0000256" key="7">
    <source>
        <dbReference type="ARBA" id="ARBA00022984"/>
    </source>
</evidence>
<keyword evidence="7 10" id="KW-0573">Peptidoglycan synthesis</keyword>
<name>A0ABN1GJY8_9BACI</name>
<dbReference type="PANTHER" id="PTHR43024:SF1">
    <property type="entry name" value="UDP-N-ACETYLMURAMOYL-TRIPEPTIDE--D-ALANYL-D-ALANINE LIGASE"/>
    <property type="match status" value="1"/>
</dbReference>
<keyword evidence="2 10" id="KW-0436">Ligase</keyword>
<evidence type="ECO:0000259" key="12">
    <source>
        <dbReference type="Pfam" id="PF01225"/>
    </source>
</evidence>
<keyword evidence="9 10" id="KW-0961">Cell wall biogenesis/degradation</keyword>
<reference evidence="15 16" key="1">
    <citation type="journal article" date="2019" name="Int. J. Syst. Evol. Microbiol.">
        <title>The Global Catalogue of Microorganisms (GCM) 10K type strain sequencing project: providing services to taxonomists for standard genome sequencing and annotation.</title>
        <authorList>
            <consortium name="The Broad Institute Genomics Platform"/>
            <consortium name="The Broad Institute Genome Sequencing Center for Infectious Disease"/>
            <person name="Wu L."/>
            <person name="Ma J."/>
        </authorList>
    </citation>
    <scope>NUCLEOTIDE SEQUENCE [LARGE SCALE GENOMIC DNA]</scope>
    <source>
        <strain evidence="15 16">JCM 15395</strain>
    </source>
</reference>
<dbReference type="Proteomes" id="UP001500866">
    <property type="component" value="Unassembled WGS sequence"/>
</dbReference>
<evidence type="ECO:0000256" key="2">
    <source>
        <dbReference type="ARBA" id="ARBA00022598"/>
    </source>
</evidence>
<dbReference type="Gene3D" id="3.40.1390.10">
    <property type="entry name" value="MurE/MurF, N-terminal domain"/>
    <property type="match status" value="1"/>
</dbReference>
<dbReference type="InterPro" id="IPR036615">
    <property type="entry name" value="Mur_ligase_C_dom_sf"/>
</dbReference>
<proteinExistence type="inferred from homology"/>
<comment type="subcellular location">
    <subcellularLocation>
        <location evidence="10 11">Cytoplasm</location>
    </subcellularLocation>
</comment>
<dbReference type="InterPro" id="IPR036565">
    <property type="entry name" value="Mur-like_cat_sf"/>
</dbReference>
<dbReference type="PANTHER" id="PTHR43024">
    <property type="entry name" value="UDP-N-ACETYLMURAMOYL-TRIPEPTIDE--D-ALANYL-D-ALANINE LIGASE"/>
    <property type="match status" value="1"/>
</dbReference>
<gene>
    <name evidence="10" type="primary">murF</name>
    <name evidence="15" type="ORF">GCM10009001_32870</name>
</gene>
<dbReference type="RefSeq" id="WP_343815591.1">
    <property type="nucleotide sequence ID" value="NZ_BAAADS010000025.1"/>
</dbReference>
<dbReference type="SUPFAM" id="SSF63418">
    <property type="entry name" value="MurE/MurF N-terminal domain"/>
    <property type="match status" value="1"/>
</dbReference>
<dbReference type="InterPro" id="IPR035911">
    <property type="entry name" value="MurE/MurF_N"/>
</dbReference>
<dbReference type="Pfam" id="PF01225">
    <property type="entry name" value="Mur_ligase"/>
    <property type="match status" value="1"/>
</dbReference>
<dbReference type="Gene3D" id="3.90.190.20">
    <property type="entry name" value="Mur ligase, C-terminal domain"/>
    <property type="match status" value="1"/>
</dbReference>
<dbReference type="EC" id="6.3.2.10" evidence="10 11"/>
<accession>A0ABN1GJY8</accession>
<evidence type="ECO:0000259" key="14">
    <source>
        <dbReference type="Pfam" id="PF08245"/>
    </source>
</evidence>
<evidence type="ECO:0000256" key="1">
    <source>
        <dbReference type="ARBA" id="ARBA00022490"/>
    </source>
</evidence>
<evidence type="ECO:0000256" key="8">
    <source>
        <dbReference type="ARBA" id="ARBA00023306"/>
    </source>
</evidence>
<comment type="pathway">
    <text evidence="10 11">Cell wall biogenesis; peptidoglycan biosynthesis.</text>
</comment>
<evidence type="ECO:0000256" key="3">
    <source>
        <dbReference type="ARBA" id="ARBA00022618"/>
    </source>
</evidence>
<dbReference type="Pfam" id="PF08245">
    <property type="entry name" value="Mur_ligase_M"/>
    <property type="match status" value="1"/>
</dbReference>
<comment type="function">
    <text evidence="10 11">Involved in cell wall formation. Catalyzes the final step in the synthesis of UDP-N-acetylmuramoyl-pentapeptide, the precursor of murein.</text>
</comment>
<keyword evidence="6 10" id="KW-0133">Cell shape</keyword>
<dbReference type="EMBL" id="BAAADS010000025">
    <property type="protein sequence ID" value="GAA0613072.1"/>
    <property type="molecule type" value="Genomic_DNA"/>
</dbReference>
<dbReference type="InterPro" id="IPR000713">
    <property type="entry name" value="Mur_ligase_N"/>
</dbReference>
<keyword evidence="4 10" id="KW-0547">Nucleotide-binding</keyword>
<dbReference type="InterPro" id="IPR005863">
    <property type="entry name" value="UDP-N-AcMur_synth"/>
</dbReference>
<evidence type="ECO:0000256" key="6">
    <source>
        <dbReference type="ARBA" id="ARBA00022960"/>
    </source>
</evidence>
<evidence type="ECO:0000313" key="16">
    <source>
        <dbReference type="Proteomes" id="UP001500866"/>
    </source>
</evidence>
<comment type="caution">
    <text evidence="15">The sequence shown here is derived from an EMBL/GenBank/DDBJ whole genome shotgun (WGS) entry which is preliminary data.</text>
</comment>
<dbReference type="InterPro" id="IPR013221">
    <property type="entry name" value="Mur_ligase_cen"/>
</dbReference>
<feature type="domain" description="Mur ligase N-terminal catalytic" evidence="12">
    <location>
        <begin position="24"/>
        <end position="100"/>
    </location>
</feature>
<feature type="binding site" evidence="10">
    <location>
        <begin position="113"/>
        <end position="119"/>
    </location>
    <ligand>
        <name>ATP</name>
        <dbReference type="ChEBI" id="CHEBI:30616"/>
    </ligand>
</feature>
<dbReference type="InterPro" id="IPR004101">
    <property type="entry name" value="Mur_ligase_C"/>
</dbReference>
<keyword evidence="3 10" id="KW-0132">Cell division</keyword>
<organism evidence="15 16">
    <name type="scientific">Virgibacillus siamensis</name>
    <dbReference type="NCBI Taxonomy" id="480071"/>
    <lineage>
        <taxon>Bacteria</taxon>
        <taxon>Bacillati</taxon>
        <taxon>Bacillota</taxon>
        <taxon>Bacilli</taxon>
        <taxon>Bacillales</taxon>
        <taxon>Bacillaceae</taxon>
        <taxon>Virgibacillus</taxon>
    </lineage>
</organism>
<evidence type="ECO:0000256" key="9">
    <source>
        <dbReference type="ARBA" id="ARBA00023316"/>
    </source>
</evidence>
<sequence>MLFTTEWLSTVFTRYTGSADESPIDEVVTDSRKKTNQALFIPITGEKFDGHDFLKQAFNNGAVAALWETGRDLPGFLPDDFPVYYVDDTLHALQRLAAVYREKVNPVVIGITGSNGKTTTKDLMSAILKPSFRTHYTKGNLNNHIGVPLTILSMPADSEVLVTEMGMNHFGEIEVLSRIAKPDYAIITNIGESHIEYLGSREGIATAKLEIMEGMKDNGWLILDGDEPLLRHLHNRNNVITCGFDTQNDVIIENVTLGQNRTQFSLSNGEPFSIPLLGRHHALNAALAATVAKRIGVAAETINKAFDSLEHAQMRFELRKGKHGASIINDAYNASPTSMKAAIEVVKQMEGFRRRLLVLGDILELGDQSESFHRSVTDSIAQPITAVFTLGEQAKVISEAVKDKNPNIISMHFTSKDSLLEVLGEYLSEDTLILFKASRMMQFEWFVEQLGNEA</sequence>
<feature type="domain" description="Mur ligase central" evidence="14">
    <location>
        <begin position="111"/>
        <end position="292"/>
    </location>
</feature>
<keyword evidence="5 10" id="KW-0067">ATP-binding</keyword>
<dbReference type="SUPFAM" id="SSF53244">
    <property type="entry name" value="MurD-like peptide ligases, peptide-binding domain"/>
    <property type="match status" value="1"/>
</dbReference>
<comment type="similarity">
    <text evidence="10">Belongs to the MurCDEF family. MurF subfamily.</text>
</comment>
<evidence type="ECO:0000256" key="10">
    <source>
        <dbReference type="HAMAP-Rule" id="MF_02019"/>
    </source>
</evidence>
<dbReference type="Gene3D" id="3.40.1190.10">
    <property type="entry name" value="Mur-like, catalytic domain"/>
    <property type="match status" value="1"/>
</dbReference>
<evidence type="ECO:0000256" key="4">
    <source>
        <dbReference type="ARBA" id="ARBA00022741"/>
    </source>
</evidence>
<keyword evidence="8 10" id="KW-0131">Cell cycle</keyword>
<dbReference type="InterPro" id="IPR051046">
    <property type="entry name" value="MurCDEF_CellWall_CoF430Synth"/>
</dbReference>
<dbReference type="SUPFAM" id="SSF53623">
    <property type="entry name" value="MurD-like peptide ligases, catalytic domain"/>
    <property type="match status" value="1"/>
</dbReference>
<dbReference type="Pfam" id="PF02875">
    <property type="entry name" value="Mur_ligase_C"/>
    <property type="match status" value="1"/>
</dbReference>
<protein>
    <recommendedName>
        <fullName evidence="10 11">UDP-N-acetylmuramoyl-tripeptide--D-alanyl-D-alanine ligase</fullName>
        <ecNumber evidence="10 11">6.3.2.10</ecNumber>
    </recommendedName>
    <alternativeName>
        <fullName evidence="10">D-alanyl-D-alanine-adding enzyme</fullName>
    </alternativeName>
</protein>
<evidence type="ECO:0000259" key="13">
    <source>
        <dbReference type="Pfam" id="PF02875"/>
    </source>
</evidence>
<keyword evidence="1 10" id="KW-0963">Cytoplasm</keyword>
<dbReference type="HAMAP" id="MF_02019">
    <property type="entry name" value="MurF"/>
    <property type="match status" value="1"/>
</dbReference>
<evidence type="ECO:0000256" key="11">
    <source>
        <dbReference type="RuleBase" id="RU004136"/>
    </source>
</evidence>
<evidence type="ECO:0000313" key="15">
    <source>
        <dbReference type="EMBL" id="GAA0613072.1"/>
    </source>
</evidence>
<dbReference type="GO" id="GO:0016874">
    <property type="term" value="F:ligase activity"/>
    <property type="evidence" value="ECO:0007669"/>
    <property type="project" value="UniProtKB-KW"/>
</dbReference>
<keyword evidence="16" id="KW-1185">Reference proteome</keyword>
<dbReference type="NCBIfam" id="TIGR01143">
    <property type="entry name" value="murF"/>
    <property type="match status" value="1"/>
</dbReference>
<feature type="domain" description="Mur ligase C-terminal" evidence="13">
    <location>
        <begin position="314"/>
        <end position="439"/>
    </location>
</feature>